<dbReference type="Gramene" id="TraesARI7D03G04367470.1">
    <property type="protein sequence ID" value="TraesARI7D03G04367470.1.CDS1"/>
    <property type="gene ID" value="TraesARI7D03G04367470"/>
</dbReference>
<dbReference type="AlphaFoldDB" id="A0A3B6TJH8"/>
<proteinExistence type="predicted"/>
<dbReference type="Gramene" id="TraesJUL7D03G04335750.1">
    <property type="protein sequence ID" value="TraesJUL7D03G04335750.1.CDS1"/>
    <property type="gene ID" value="TraesJUL7D03G04335750"/>
</dbReference>
<keyword evidence="2" id="KW-1185">Reference proteome</keyword>
<reference evidence="1" key="2">
    <citation type="submission" date="2018-10" db="UniProtKB">
        <authorList>
            <consortium name="EnsemblPlants"/>
        </authorList>
    </citation>
    <scope>IDENTIFICATION</scope>
</reference>
<dbReference type="Gramene" id="TraesWEE_scaffold_029728_01G000200.1">
    <property type="protein sequence ID" value="TraesWEE_scaffold_029728_01G000200.1"/>
    <property type="gene ID" value="TraesWEE_scaffold_029728_01G000200"/>
</dbReference>
<evidence type="ECO:0000313" key="1">
    <source>
        <dbReference type="EnsemblPlants" id="TraesCS7D02G064000.1.cds1"/>
    </source>
</evidence>
<dbReference type="Gramene" id="TraesMAC7D03G04284460.1">
    <property type="protein sequence ID" value="TraesMAC7D03G04284460.1.CDS1"/>
    <property type="gene ID" value="TraesMAC7D03G04284460"/>
</dbReference>
<accession>A0A3B6TJH8</accession>
<evidence type="ECO:0000313" key="2">
    <source>
        <dbReference type="Proteomes" id="UP000019116"/>
    </source>
</evidence>
<protein>
    <submittedName>
        <fullName evidence="1">Uncharacterized protein</fullName>
    </submittedName>
</protein>
<dbReference type="Gramene" id="TraesJAG7D03G04275520.1">
    <property type="protein sequence ID" value="TraesJAG7D03G04275520.1.CDS1"/>
    <property type="gene ID" value="TraesJAG7D03G04275520"/>
</dbReference>
<dbReference type="Gramene" id="TraesNOR7D03G04339720.1">
    <property type="protein sequence ID" value="TraesNOR7D03G04339720.1.CDS1"/>
    <property type="gene ID" value="TraesNOR7D03G04339720"/>
</dbReference>
<dbReference type="Gramene" id="TraesLAC7D03G04239000.1">
    <property type="protein sequence ID" value="TraesLAC7D03G04239000.1.CDS1"/>
    <property type="gene ID" value="TraesLAC7D03G04239000"/>
</dbReference>
<organism evidence="1">
    <name type="scientific">Triticum aestivum</name>
    <name type="common">Wheat</name>
    <dbReference type="NCBI Taxonomy" id="4565"/>
    <lineage>
        <taxon>Eukaryota</taxon>
        <taxon>Viridiplantae</taxon>
        <taxon>Streptophyta</taxon>
        <taxon>Embryophyta</taxon>
        <taxon>Tracheophyta</taxon>
        <taxon>Spermatophyta</taxon>
        <taxon>Magnoliopsida</taxon>
        <taxon>Liliopsida</taxon>
        <taxon>Poales</taxon>
        <taxon>Poaceae</taxon>
        <taxon>BOP clade</taxon>
        <taxon>Pooideae</taxon>
        <taxon>Triticodae</taxon>
        <taxon>Triticeae</taxon>
        <taxon>Triticinae</taxon>
        <taxon>Triticum</taxon>
    </lineage>
</organism>
<dbReference type="Proteomes" id="UP000019116">
    <property type="component" value="Chromosome 7D"/>
</dbReference>
<sequence length="88" mass="9635">MERFLTALVFCEAPLDGYSTSVMISSRAIKPLVFACSIKLAAPAPKADDAYPGKKPGFYGETTTHRRAGYELAFDGLNCFDTVVMHQQ</sequence>
<dbReference type="Gramene" id="TraesROB_scaffold_038819_01G000100.1">
    <property type="protein sequence ID" value="TraesROB_scaffold_038819_01G000100.1"/>
    <property type="gene ID" value="TraesROB_scaffold_038819_01G000100"/>
</dbReference>
<dbReference type="Gramene" id="TraesCAD_scaffold_036677_01G000200.1">
    <property type="protein sequence ID" value="TraesCAD_scaffold_036677_01G000200.1"/>
    <property type="gene ID" value="TraesCAD_scaffold_036677_01G000200"/>
</dbReference>
<reference evidence="1" key="1">
    <citation type="submission" date="2018-08" db="EMBL/GenBank/DDBJ databases">
        <authorList>
            <person name="Rossello M."/>
        </authorList>
    </citation>
    <scope>NUCLEOTIDE SEQUENCE [LARGE SCALE GENOMIC DNA]</scope>
    <source>
        <strain evidence="1">cv. Chinese Spring</strain>
    </source>
</reference>
<dbReference type="Gramene" id="TraesPARA_EIv1.0_2518480.1">
    <property type="protein sequence ID" value="TraesPARA_EIv1.0_2518480.1.CDS1"/>
    <property type="gene ID" value="TraesPARA_EIv1.0_2518480"/>
</dbReference>
<name>A0A3B6TJH8_WHEAT</name>
<dbReference type="Gramene" id="TraesCS7D03G0147100.1">
    <property type="protein sequence ID" value="TraesCS7D03G0147100.1.CDS1"/>
    <property type="gene ID" value="TraesCS7D03G0147100"/>
</dbReference>
<dbReference type="Gramene" id="TraesSTA7D03G04281200.1">
    <property type="protein sequence ID" value="TraesSTA7D03G04281200.1.CDS1"/>
    <property type="gene ID" value="TraesSTA7D03G04281200"/>
</dbReference>
<dbReference type="EnsemblPlants" id="TraesCS7D02G064000.1">
    <property type="protein sequence ID" value="TraesCS7D02G064000.1.cds1"/>
    <property type="gene ID" value="TraesCS7D02G064000"/>
</dbReference>
<dbReference type="OMA" id="YGETTTH"/>
<dbReference type="Gramene" id="TraesCS7D02G064000.1">
    <property type="protein sequence ID" value="TraesCS7D02G064000.1.cds1"/>
    <property type="gene ID" value="TraesCS7D02G064000"/>
</dbReference>
<dbReference type="Gramene" id="TraesCLE_scaffold_100349_01G000100.1">
    <property type="protein sequence ID" value="TraesCLE_scaffold_100349_01G000100.1"/>
    <property type="gene ID" value="TraesCLE_scaffold_100349_01G000100"/>
</dbReference>
<dbReference type="Gramene" id="TraesSYM7D03G04344810.1">
    <property type="protein sequence ID" value="TraesSYM7D03G04344810.1.CDS1"/>
    <property type="gene ID" value="TraesSYM7D03G04344810"/>
</dbReference>
<dbReference type="Gramene" id="TraesLDM7D03G04296690.1">
    <property type="protein sequence ID" value="TraesLDM7D03G04296690.1.CDS1"/>
    <property type="gene ID" value="TraesLDM7D03G04296690"/>
</dbReference>
<dbReference type="Gramene" id="TraesRN7D0100151500.1">
    <property type="protein sequence ID" value="TraesRN7D0100151500.1"/>
    <property type="gene ID" value="TraesRN7D0100151500"/>
</dbReference>